<comment type="caution">
    <text evidence="3">The sequence shown here is derived from an EMBL/GenBank/DDBJ whole genome shotgun (WGS) entry which is preliminary data.</text>
</comment>
<evidence type="ECO:0000313" key="3">
    <source>
        <dbReference type="EMBL" id="GBG34487.1"/>
    </source>
</evidence>
<keyword evidence="1" id="KW-1133">Transmembrane helix</keyword>
<evidence type="ECO:0000256" key="1">
    <source>
        <dbReference type="SAM" id="Phobius"/>
    </source>
</evidence>
<evidence type="ECO:0000256" key="2">
    <source>
        <dbReference type="SAM" id="SignalP"/>
    </source>
</evidence>
<evidence type="ECO:0000313" key="4">
    <source>
        <dbReference type="Proteomes" id="UP000241890"/>
    </source>
</evidence>
<keyword evidence="1" id="KW-0472">Membrane</keyword>
<feature type="chain" id="PRO_5015315716" evidence="2">
    <location>
        <begin position="32"/>
        <end position="216"/>
    </location>
</feature>
<accession>A0A2R5GUE2</accession>
<feature type="signal peptide" evidence="2">
    <location>
        <begin position="1"/>
        <end position="31"/>
    </location>
</feature>
<dbReference type="AlphaFoldDB" id="A0A2R5GUE2"/>
<name>A0A2R5GUE2_9STRA</name>
<reference evidence="3 4" key="1">
    <citation type="submission" date="2017-12" db="EMBL/GenBank/DDBJ databases">
        <title>Sequencing, de novo assembly and annotation of complete genome of a new Thraustochytrid species, strain FCC1311.</title>
        <authorList>
            <person name="Sedici K."/>
            <person name="Godart F."/>
            <person name="Aiese Cigliano R."/>
            <person name="Sanseverino W."/>
            <person name="Barakat M."/>
            <person name="Ortet P."/>
            <person name="Marechal E."/>
            <person name="Cagnac O."/>
            <person name="Amato A."/>
        </authorList>
    </citation>
    <scope>NUCLEOTIDE SEQUENCE [LARGE SCALE GENOMIC DNA]</scope>
</reference>
<keyword evidence="1" id="KW-0812">Transmembrane</keyword>
<gene>
    <name evidence="3" type="ORF">FCC1311_107112</name>
</gene>
<organism evidence="3 4">
    <name type="scientific">Hondaea fermentalgiana</name>
    <dbReference type="NCBI Taxonomy" id="2315210"/>
    <lineage>
        <taxon>Eukaryota</taxon>
        <taxon>Sar</taxon>
        <taxon>Stramenopiles</taxon>
        <taxon>Bigyra</taxon>
        <taxon>Labyrinthulomycetes</taxon>
        <taxon>Thraustochytrida</taxon>
        <taxon>Thraustochytriidae</taxon>
        <taxon>Hondaea</taxon>
    </lineage>
</organism>
<proteinExistence type="predicted"/>
<keyword evidence="2" id="KW-0732">Signal</keyword>
<keyword evidence="4" id="KW-1185">Reference proteome</keyword>
<dbReference type="Proteomes" id="UP000241890">
    <property type="component" value="Unassembled WGS sequence"/>
</dbReference>
<sequence>MTRSRVATTFANGALAILLLVLATSARDAVAESGERIDAVTWANKMLHSMNETAVDPHAKSLRAAGMKNLDNGDDDDLCPFVYDEYLATLDLPVSGEVVWRFRPKEYGFSHGYYCALSSKILGEDLEYRFGNCSCPPERYCKHDWGLIETKFSVLLAPVRMHVGKCQIYSWILALPIVLFIVFSIGCFCYCRPRRSRVREVIVVREDPRSGYVSMN</sequence>
<protein>
    <submittedName>
        <fullName evidence="3">Uncharacterized protein</fullName>
    </submittedName>
</protein>
<dbReference type="EMBL" id="BEYU01000196">
    <property type="protein sequence ID" value="GBG34487.1"/>
    <property type="molecule type" value="Genomic_DNA"/>
</dbReference>
<dbReference type="InParanoid" id="A0A2R5GUE2"/>
<feature type="transmembrane region" description="Helical" evidence="1">
    <location>
        <begin position="168"/>
        <end position="191"/>
    </location>
</feature>